<dbReference type="PANTHER" id="PTHR42709:SF6">
    <property type="entry name" value="UNDECAPRENYL PHOSPHATE TRANSPORTER A"/>
    <property type="match status" value="1"/>
</dbReference>
<feature type="transmembrane region" description="Helical" evidence="7">
    <location>
        <begin position="138"/>
        <end position="163"/>
    </location>
</feature>
<evidence type="ECO:0000256" key="5">
    <source>
        <dbReference type="ARBA" id="ARBA00022989"/>
    </source>
</evidence>
<proteinExistence type="inferred from homology"/>
<feature type="domain" description="VTT" evidence="8">
    <location>
        <begin position="30"/>
        <end position="160"/>
    </location>
</feature>
<evidence type="ECO:0000256" key="4">
    <source>
        <dbReference type="ARBA" id="ARBA00022692"/>
    </source>
</evidence>
<comment type="similarity">
    <text evidence="2">Belongs to the DedA family.</text>
</comment>
<dbReference type="Pfam" id="PF09335">
    <property type="entry name" value="VTT_dom"/>
    <property type="match status" value="1"/>
</dbReference>
<evidence type="ECO:0000313" key="10">
    <source>
        <dbReference type="Proteomes" id="UP001597262"/>
    </source>
</evidence>
<keyword evidence="10" id="KW-1185">Reference proteome</keyword>
<comment type="subcellular location">
    <subcellularLocation>
        <location evidence="1">Cell membrane</location>
        <topology evidence="1">Multi-pass membrane protein</topology>
    </subcellularLocation>
</comment>
<dbReference type="InterPro" id="IPR051311">
    <property type="entry name" value="DedA_domain"/>
</dbReference>
<feature type="transmembrane region" description="Helical" evidence="7">
    <location>
        <begin position="12"/>
        <end position="36"/>
    </location>
</feature>
<evidence type="ECO:0000256" key="3">
    <source>
        <dbReference type="ARBA" id="ARBA00022475"/>
    </source>
</evidence>
<name>A0ABW3S1X4_9BACL</name>
<accession>A0ABW3S1X4</accession>
<protein>
    <submittedName>
        <fullName evidence="9">DedA family protein</fullName>
    </submittedName>
</protein>
<reference evidence="10" key="1">
    <citation type="journal article" date="2019" name="Int. J. Syst. Evol. Microbiol.">
        <title>The Global Catalogue of Microorganisms (GCM) 10K type strain sequencing project: providing services to taxonomists for standard genome sequencing and annotation.</title>
        <authorList>
            <consortium name="The Broad Institute Genomics Platform"/>
            <consortium name="The Broad Institute Genome Sequencing Center for Infectious Disease"/>
            <person name="Wu L."/>
            <person name="Ma J."/>
        </authorList>
    </citation>
    <scope>NUCLEOTIDE SEQUENCE [LARGE SCALE GENOMIC DNA]</scope>
    <source>
        <strain evidence="10">CCUG 59189</strain>
    </source>
</reference>
<comment type="caution">
    <text evidence="9">The sequence shown here is derived from an EMBL/GenBank/DDBJ whole genome shotgun (WGS) entry which is preliminary data.</text>
</comment>
<dbReference type="InterPro" id="IPR032816">
    <property type="entry name" value="VTT_dom"/>
</dbReference>
<evidence type="ECO:0000256" key="6">
    <source>
        <dbReference type="ARBA" id="ARBA00023136"/>
    </source>
</evidence>
<sequence length="211" mass="24084">MENWITQFMEQYGYFGIFLLIALENVFPPIPSEVILTFGGFMTTYTSLTATGVIIASTLGSVIGAVILYGIGYLLNVDRLEKWIDRWGRYIRVKKADIRRADAWFERYGYWTVLFCRMIPLIRSLISIPAGMAKMKFGLFLFFTTIGTLIWNIALVLVGAAVGGSWEQIVEFMDIYSYVVYGLIAIGLTLILLWLVRKRKQASWESLEKGE</sequence>
<gene>
    <name evidence="9" type="ORF">ACFQ3W_21170</name>
</gene>
<feature type="transmembrane region" description="Helical" evidence="7">
    <location>
        <begin position="175"/>
        <end position="196"/>
    </location>
</feature>
<evidence type="ECO:0000259" key="8">
    <source>
        <dbReference type="Pfam" id="PF09335"/>
    </source>
</evidence>
<dbReference type="EMBL" id="JBHTLM010000020">
    <property type="protein sequence ID" value="MFD1178791.1"/>
    <property type="molecule type" value="Genomic_DNA"/>
</dbReference>
<organism evidence="9 10">
    <name type="scientific">Paenibacillus puldeungensis</name>
    <dbReference type="NCBI Taxonomy" id="696536"/>
    <lineage>
        <taxon>Bacteria</taxon>
        <taxon>Bacillati</taxon>
        <taxon>Bacillota</taxon>
        <taxon>Bacilli</taxon>
        <taxon>Bacillales</taxon>
        <taxon>Paenibacillaceae</taxon>
        <taxon>Paenibacillus</taxon>
    </lineage>
</organism>
<evidence type="ECO:0000256" key="1">
    <source>
        <dbReference type="ARBA" id="ARBA00004651"/>
    </source>
</evidence>
<keyword evidence="3" id="KW-1003">Cell membrane</keyword>
<dbReference type="PANTHER" id="PTHR42709">
    <property type="entry name" value="ALKALINE PHOSPHATASE LIKE PROTEIN"/>
    <property type="match status" value="1"/>
</dbReference>
<evidence type="ECO:0000256" key="2">
    <source>
        <dbReference type="ARBA" id="ARBA00010792"/>
    </source>
</evidence>
<keyword evidence="4 7" id="KW-0812">Transmembrane</keyword>
<keyword evidence="6 7" id="KW-0472">Membrane</keyword>
<feature type="transmembrane region" description="Helical" evidence="7">
    <location>
        <begin position="48"/>
        <end position="75"/>
    </location>
</feature>
<evidence type="ECO:0000256" key="7">
    <source>
        <dbReference type="SAM" id="Phobius"/>
    </source>
</evidence>
<dbReference type="RefSeq" id="WP_379321231.1">
    <property type="nucleotide sequence ID" value="NZ_JBHTLM010000020.1"/>
</dbReference>
<evidence type="ECO:0000313" key="9">
    <source>
        <dbReference type="EMBL" id="MFD1178791.1"/>
    </source>
</evidence>
<dbReference type="Proteomes" id="UP001597262">
    <property type="component" value="Unassembled WGS sequence"/>
</dbReference>
<keyword evidence="5 7" id="KW-1133">Transmembrane helix</keyword>